<organism evidence="5 6">
    <name type="scientific">Cotesia glomerata</name>
    <name type="common">Lepidopteran parasitic wasp</name>
    <name type="synonym">Apanteles glomeratus</name>
    <dbReference type="NCBI Taxonomy" id="32391"/>
    <lineage>
        <taxon>Eukaryota</taxon>
        <taxon>Metazoa</taxon>
        <taxon>Ecdysozoa</taxon>
        <taxon>Arthropoda</taxon>
        <taxon>Hexapoda</taxon>
        <taxon>Insecta</taxon>
        <taxon>Pterygota</taxon>
        <taxon>Neoptera</taxon>
        <taxon>Endopterygota</taxon>
        <taxon>Hymenoptera</taxon>
        <taxon>Apocrita</taxon>
        <taxon>Ichneumonoidea</taxon>
        <taxon>Braconidae</taxon>
        <taxon>Microgastrinae</taxon>
        <taxon>Cotesia</taxon>
    </lineage>
</organism>
<dbReference type="GO" id="GO:0005634">
    <property type="term" value="C:nucleus"/>
    <property type="evidence" value="ECO:0007669"/>
    <property type="project" value="UniProtKB-SubCell"/>
</dbReference>
<feature type="region of interest" description="Disordered" evidence="3">
    <location>
        <begin position="142"/>
        <end position="163"/>
    </location>
</feature>
<comment type="subcellular location">
    <subcellularLocation>
        <location evidence="1">Nucleus</location>
    </subcellularLocation>
</comment>
<feature type="compositionally biased region" description="Low complexity" evidence="3">
    <location>
        <begin position="335"/>
        <end position="344"/>
    </location>
</feature>
<feature type="domain" description="Brinker DNA-binding" evidence="4">
    <location>
        <begin position="28"/>
        <end position="85"/>
    </location>
</feature>
<dbReference type="InterPro" id="IPR051839">
    <property type="entry name" value="RD_transcriptional_regulator"/>
</dbReference>
<dbReference type="Proteomes" id="UP000826195">
    <property type="component" value="Unassembled WGS sequence"/>
</dbReference>
<feature type="domain" description="Brinker DNA-binding" evidence="4">
    <location>
        <begin position="365"/>
        <end position="416"/>
    </location>
</feature>
<evidence type="ECO:0000313" key="5">
    <source>
        <dbReference type="EMBL" id="KAH0557274.1"/>
    </source>
</evidence>
<dbReference type="SUPFAM" id="SSF46689">
    <property type="entry name" value="Homeodomain-like"/>
    <property type="match status" value="1"/>
</dbReference>
<protein>
    <recommendedName>
        <fullName evidence="4">Brinker DNA-binding domain-containing protein</fullName>
    </recommendedName>
</protein>
<keyword evidence="2" id="KW-0238">DNA-binding</keyword>
<proteinExistence type="predicted"/>
<reference evidence="5 6" key="1">
    <citation type="journal article" date="2021" name="J. Hered.">
        <title>A chromosome-level genome assembly of the parasitoid wasp, Cotesia glomerata (Hymenoptera: Braconidae).</title>
        <authorList>
            <person name="Pinto B.J."/>
            <person name="Weis J.J."/>
            <person name="Gamble T."/>
            <person name="Ode P.J."/>
            <person name="Paul R."/>
            <person name="Zaspel J.M."/>
        </authorList>
    </citation>
    <scope>NUCLEOTIDE SEQUENCE [LARGE SCALE GENOMIC DNA]</scope>
    <source>
        <tissue evidence="5">Whole</tissue>
    </source>
</reference>
<dbReference type="Pfam" id="PF09607">
    <property type="entry name" value="BrkDBD"/>
    <property type="match status" value="2"/>
</dbReference>
<evidence type="ECO:0000256" key="3">
    <source>
        <dbReference type="SAM" id="MobiDB-lite"/>
    </source>
</evidence>
<dbReference type="PANTHER" id="PTHR33215:SF13">
    <property type="entry name" value="PROTEIN DISTAL ANTENNA"/>
    <property type="match status" value="1"/>
</dbReference>
<dbReference type="EMBL" id="JAHXZJ010000747">
    <property type="protein sequence ID" value="KAH0557274.1"/>
    <property type="molecule type" value="Genomic_DNA"/>
</dbReference>
<accession>A0AAV7IRS0</accession>
<dbReference type="AlphaFoldDB" id="A0AAV7IRS0"/>
<keyword evidence="6" id="KW-1185">Reference proteome</keyword>
<evidence type="ECO:0000313" key="6">
    <source>
        <dbReference type="Proteomes" id="UP000826195"/>
    </source>
</evidence>
<dbReference type="Gene3D" id="1.10.10.60">
    <property type="entry name" value="Homeodomain-like"/>
    <property type="match status" value="2"/>
</dbReference>
<dbReference type="InterPro" id="IPR009057">
    <property type="entry name" value="Homeodomain-like_sf"/>
</dbReference>
<dbReference type="GO" id="GO:0003677">
    <property type="term" value="F:DNA binding"/>
    <property type="evidence" value="ECO:0007669"/>
    <property type="project" value="UniProtKB-KW"/>
</dbReference>
<dbReference type="PANTHER" id="PTHR33215">
    <property type="entry name" value="PROTEIN DISTAL ANTENNA"/>
    <property type="match status" value="1"/>
</dbReference>
<feature type="region of interest" description="Disordered" evidence="3">
    <location>
        <begin position="335"/>
        <end position="354"/>
    </location>
</feature>
<evidence type="ECO:0000256" key="2">
    <source>
        <dbReference type="ARBA" id="ARBA00023125"/>
    </source>
</evidence>
<name>A0AAV7IRS0_COTGL</name>
<comment type="caution">
    <text evidence="5">The sequence shown here is derived from an EMBL/GenBank/DDBJ whole genome shotgun (WGS) entry which is preliminary data.</text>
</comment>
<evidence type="ECO:0000259" key="4">
    <source>
        <dbReference type="Pfam" id="PF09607"/>
    </source>
</evidence>
<sequence length="514" mass="58650">MAHGVVKSEPIQNSQPEKVLQKKTVVTGSRRIFPASFKIKVLDSYRNDKDCLGNQRATARKYGIHRRQIQKWLQCEQDLRNSCANSNSNSNSNNTSGSKPGIDLTVRIQEIPRLPLVNEDPKYCNWNYENYRSEPSVYSGYSADNERVSPDSTSTIGSEREDFSSECKKSADSKFGSIRILIGSDDRNSSKPTDCLIRNNNGSDLVKPYENYTGSKDFSRNLMKSNESSNESIIECNSRILTKPNESLIDNRVPSNGMSNQEYPIIPENIIGTTITNKIGLINNGMTQNYCRYPTSTRDSNYNIRPDAGSPIVSNSIKKIMGLDSNLNRELELDSYSDSGSHSQSDSEDQLDSSVELRRHDITRRRSFPLGFKLQVLDNFHQNDENQRATARRFRINRRQVQKWLAQEKELREEVALRRGEARQRLTSAEPSPGPVDLRTYGFAYQDRPLCLVMPKNNPKPKKDYITFKPYLDNPVVKPDEQRNENTCYCLQVPAWGFYQDGPSAFVRYPVPYL</sequence>
<dbReference type="InterPro" id="IPR018586">
    <property type="entry name" value="Brinker_DNA-bd"/>
</dbReference>
<gene>
    <name evidence="5" type="ORF">KQX54_002673</name>
</gene>
<evidence type="ECO:0000256" key="1">
    <source>
        <dbReference type="ARBA" id="ARBA00004123"/>
    </source>
</evidence>